<name>A0ACC1T1M4_9APHY</name>
<sequence>MSSSQLDLPFAEEFRLQKISYYVIASATVWVFYEYFATFSEEIRHFWGSRPTVITVIFMALRYGMLFRQALQMTYFIQWNTNSNASVTGCIILNRATVISDAILYSVIILLAGARIRAISVGKSNVKASVVFIFGLTYVCCNSAKTAAPSAAEWMRPARGDRTQTRNLNVILYLGIACMILSELLVQFYTWESTLRSKLLLKNGNALRQFYRALLRDGTLIYLTTAIWTIGITLVAGKTGVQLQYINLPGISIMICRVILRLRRTQEADSTIRRWADTTYTRRSQVLVDSSATQNLTTFPADLSTRVAEPGEALSMLTSRMSTHE</sequence>
<dbReference type="EMBL" id="JANHOG010000856">
    <property type="protein sequence ID" value="KAJ3551137.1"/>
    <property type="molecule type" value="Genomic_DNA"/>
</dbReference>
<evidence type="ECO:0000313" key="1">
    <source>
        <dbReference type="EMBL" id="KAJ3551137.1"/>
    </source>
</evidence>
<organism evidence="1 2">
    <name type="scientific">Phlebia brevispora</name>
    <dbReference type="NCBI Taxonomy" id="194682"/>
    <lineage>
        <taxon>Eukaryota</taxon>
        <taxon>Fungi</taxon>
        <taxon>Dikarya</taxon>
        <taxon>Basidiomycota</taxon>
        <taxon>Agaricomycotina</taxon>
        <taxon>Agaricomycetes</taxon>
        <taxon>Polyporales</taxon>
        <taxon>Meruliaceae</taxon>
        <taxon>Phlebia</taxon>
    </lineage>
</organism>
<accession>A0ACC1T1M4</accession>
<proteinExistence type="predicted"/>
<protein>
    <submittedName>
        <fullName evidence="1">Uncharacterized protein</fullName>
    </submittedName>
</protein>
<dbReference type="Proteomes" id="UP001148662">
    <property type="component" value="Unassembled WGS sequence"/>
</dbReference>
<reference evidence="1" key="1">
    <citation type="submission" date="2022-07" db="EMBL/GenBank/DDBJ databases">
        <title>Genome Sequence of Phlebia brevispora.</title>
        <authorList>
            <person name="Buettner E."/>
        </authorList>
    </citation>
    <scope>NUCLEOTIDE SEQUENCE</scope>
    <source>
        <strain evidence="1">MPL23</strain>
    </source>
</reference>
<evidence type="ECO:0000313" key="2">
    <source>
        <dbReference type="Proteomes" id="UP001148662"/>
    </source>
</evidence>
<keyword evidence="2" id="KW-1185">Reference proteome</keyword>
<comment type="caution">
    <text evidence="1">The sequence shown here is derived from an EMBL/GenBank/DDBJ whole genome shotgun (WGS) entry which is preliminary data.</text>
</comment>
<gene>
    <name evidence="1" type="ORF">NM688_g4902</name>
</gene>